<feature type="non-terminal residue" evidence="2">
    <location>
        <position position="1"/>
    </location>
</feature>
<name>A0A381RIQ7_9ZZZZ</name>
<evidence type="ECO:0000256" key="1">
    <source>
        <dbReference type="SAM" id="Phobius"/>
    </source>
</evidence>
<gene>
    <name evidence="2" type="ORF">METZ01_LOCUS43653</name>
</gene>
<feature type="transmembrane region" description="Helical" evidence="1">
    <location>
        <begin position="50"/>
        <end position="69"/>
    </location>
</feature>
<keyword evidence="1" id="KW-0812">Transmembrane</keyword>
<dbReference type="AlphaFoldDB" id="A0A381RIQ7"/>
<feature type="transmembrane region" description="Helical" evidence="1">
    <location>
        <begin position="145"/>
        <end position="167"/>
    </location>
</feature>
<organism evidence="2">
    <name type="scientific">marine metagenome</name>
    <dbReference type="NCBI Taxonomy" id="408172"/>
    <lineage>
        <taxon>unclassified sequences</taxon>
        <taxon>metagenomes</taxon>
        <taxon>ecological metagenomes</taxon>
    </lineage>
</organism>
<reference evidence="2" key="1">
    <citation type="submission" date="2018-05" db="EMBL/GenBank/DDBJ databases">
        <authorList>
            <person name="Lanie J.A."/>
            <person name="Ng W.-L."/>
            <person name="Kazmierczak K.M."/>
            <person name="Andrzejewski T.M."/>
            <person name="Davidsen T.M."/>
            <person name="Wayne K.J."/>
            <person name="Tettelin H."/>
            <person name="Glass J.I."/>
            <person name="Rusch D."/>
            <person name="Podicherti R."/>
            <person name="Tsui H.-C.T."/>
            <person name="Winkler M.E."/>
        </authorList>
    </citation>
    <scope>NUCLEOTIDE SEQUENCE</scope>
</reference>
<proteinExistence type="predicted"/>
<keyword evidence="1" id="KW-0472">Membrane</keyword>
<keyword evidence="1" id="KW-1133">Transmembrane helix</keyword>
<accession>A0A381RIQ7</accession>
<feature type="transmembrane region" description="Helical" evidence="1">
    <location>
        <begin position="173"/>
        <end position="194"/>
    </location>
</feature>
<protein>
    <submittedName>
        <fullName evidence="2">Uncharacterized protein</fullName>
    </submittedName>
</protein>
<dbReference type="EMBL" id="UINC01001924">
    <property type="protein sequence ID" value="SUZ90799.1"/>
    <property type="molecule type" value="Genomic_DNA"/>
</dbReference>
<sequence>VQRNGHDRVPGRGTERAAVVALRVAWLVLPVALGPTVADALHDMASGPRSTASVALWVLWAIGLTATLVPLPVTLTALRVGAPALAVAAAWSAPAGDDALRTMSGMVVAAVVVVAAFSAPTADRFVDGASYGDERRFQLRAPGPVALLLGPLATVVVILGLVLGPVLLIGRHWVAGAAAICLGLPPAGLAARALHRLSRRWIVLVPAGFVLHDHLALAEPTLIQRAGLARIGAAPADTDALDLTQQARGLALEVRCREPHDVLPSGRGRTTGARAVEVRRVEAFLCSPIRPDVVLADASRRRLPVG</sequence>
<feature type="transmembrane region" description="Helical" evidence="1">
    <location>
        <begin position="20"/>
        <end position="38"/>
    </location>
</feature>
<evidence type="ECO:0000313" key="2">
    <source>
        <dbReference type="EMBL" id="SUZ90799.1"/>
    </source>
</evidence>